<reference evidence="2 3" key="1">
    <citation type="submission" date="2018-11" db="EMBL/GenBank/DDBJ databases">
        <title>Neisseria weixii sp. nov. isolated from the rectal contents of plateau pika (Ochotona cruzoniae).</title>
        <authorList>
            <person name="Zhang G."/>
        </authorList>
    </citation>
    <scope>NUCLEOTIDE SEQUENCE [LARGE SCALE GENOMIC DNA]</scope>
    <source>
        <strain evidence="2 3">10009</strain>
    </source>
</reference>
<feature type="transmembrane region" description="Helical" evidence="1">
    <location>
        <begin position="9"/>
        <end position="30"/>
    </location>
</feature>
<feature type="transmembrane region" description="Helical" evidence="1">
    <location>
        <begin position="136"/>
        <end position="162"/>
    </location>
</feature>
<evidence type="ECO:0000313" key="2">
    <source>
        <dbReference type="EMBL" id="RPD89774.1"/>
    </source>
</evidence>
<proteinExistence type="predicted"/>
<evidence type="ECO:0000256" key="1">
    <source>
        <dbReference type="SAM" id="Phobius"/>
    </source>
</evidence>
<comment type="caution">
    <text evidence="2">The sequence shown here is derived from an EMBL/GenBank/DDBJ whole genome shotgun (WGS) entry which is preliminary data.</text>
</comment>
<keyword evidence="3" id="KW-1185">Reference proteome</keyword>
<feature type="transmembrane region" description="Helical" evidence="1">
    <location>
        <begin position="97"/>
        <end position="116"/>
    </location>
</feature>
<name>A0A3N4N0J2_9NEIS</name>
<dbReference type="AlphaFoldDB" id="A0A3N4N0J2"/>
<accession>A0A3N4N0J2</accession>
<keyword evidence="1" id="KW-0812">Transmembrane</keyword>
<evidence type="ECO:0000313" key="3">
    <source>
        <dbReference type="Proteomes" id="UP000272412"/>
    </source>
</evidence>
<dbReference type="OrthoDB" id="8608470at2"/>
<sequence length="174" mass="20358">MTKKQVGTVFFYILIGFPILVFILMPTHAIDPWAVSFEHFLDKYLFGNGYFKPDRYPFAAKVTNSLTVLLAVVLGILYATVFRNEPYHIPKKDRKKVLMGLFVLFLFCLWLSIFPQEFSTTTGRGFGIKRSFHNNTVFFLFMIICIKFAIYTGVVFLGQFFFQGIRWLKLKKFK</sequence>
<gene>
    <name evidence="2" type="ORF">EGK74_03040</name>
</gene>
<keyword evidence="1" id="KW-1133">Transmembrane helix</keyword>
<dbReference type="RefSeq" id="WP_123803862.1">
    <property type="nucleotide sequence ID" value="NZ_RPFL01000005.1"/>
</dbReference>
<dbReference type="Proteomes" id="UP000272412">
    <property type="component" value="Unassembled WGS sequence"/>
</dbReference>
<protein>
    <submittedName>
        <fullName evidence="2">Uncharacterized protein</fullName>
    </submittedName>
</protein>
<keyword evidence="1" id="KW-0472">Membrane</keyword>
<feature type="transmembrane region" description="Helical" evidence="1">
    <location>
        <begin position="58"/>
        <end position="77"/>
    </location>
</feature>
<organism evidence="2 3">
    <name type="scientific">Neisseria weixii</name>
    <dbReference type="NCBI Taxonomy" id="1853276"/>
    <lineage>
        <taxon>Bacteria</taxon>
        <taxon>Pseudomonadati</taxon>
        <taxon>Pseudomonadota</taxon>
        <taxon>Betaproteobacteria</taxon>
        <taxon>Neisseriales</taxon>
        <taxon>Neisseriaceae</taxon>
        <taxon>Neisseria</taxon>
    </lineage>
</organism>
<dbReference type="EMBL" id="RPFL01000005">
    <property type="protein sequence ID" value="RPD89774.1"/>
    <property type="molecule type" value="Genomic_DNA"/>
</dbReference>